<accession>A0A8S5PX31</accession>
<dbReference type="InterPro" id="IPR053745">
    <property type="entry name" value="Viral_Tail_Comp_sf"/>
</dbReference>
<dbReference type="Gene3D" id="3.30.2000.30">
    <property type="match status" value="1"/>
</dbReference>
<name>A0A8S5PX31_9CAUD</name>
<organism evidence="1">
    <name type="scientific">Siphoviridae sp. ct9GL2</name>
    <dbReference type="NCBI Taxonomy" id="2825368"/>
    <lineage>
        <taxon>Viruses</taxon>
        <taxon>Duplodnaviria</taxon>
        <taxon>Heunggongvirae</taxon>
        <taxon>Uroviricota</taxon>
        <taxon>Caudoviricetes</taxon>
    </lineage>
</organism>
<dbReference type="InterPro" id="IPR021508">
    <property type="entry name" value="Gp17-like"/>
</dbReference>
<reference evidence="1" key="1">
    <citation type="journal article" date="2021" name="Proc. Natl. Acad. Sci. U.S.A.">
        <title>A Catalog of Tens of Thousands of Viruses from Human Metagenomes Reveals Hidden Associations with Chronic Diseases.</title>
        <authorList>
            <person name="Tisza M.J."/>
            <person name="Buck C.B."/>
        </authorList>
    </citation>
    <scope>NUCLEOTIDE SEQUENCE</scope>
    <source>
        <strain evidence="1">Ct9GL2</strain>
    </source>
</reference>
<evidence type="ECO:0008006" key="2">
    <source>
        <dbReference type="Google" id="ProtNLM"/>
    </source>
</evidence>
<evidence type="ECO:0000313" key="1">
    <source>
        <dbReference type="EMBL" id="DAE10860.1"/>
    </source>
</evidence>
<protein>
    <recommendedName>
        <fullName evidence="2">DUF3168 domain-containing protein</fullName>
    </recommendedName>
</protein>
<proteinExistence type="predicted"/>
<dbReference type="EMBL" id="BK015521">
    <property type="protein sequence ID" value="DAE10860.1"/>
    <property type="molecule type" value="Genomic_DNA"/>
</dbReference>
<dbReference type="Pfam" id="PF11367">
    <property type="entry name" value="Tail_completion_gp17"/>
    <property type="match status" value="1"/>
</dbReference>
<sequence length="131" mass="14444">MNPPSLSSLSAGIIVRQLLTQNPEVQRITHRIFPIVIDEAVLPYVVYRRAALETQPTKSLQSADTATIEVACYAATYGESVDLAEAVRHALDHQQATSPEGLHLRACILDDAEELWDSEAFGQLLTFRAKV</sequence>